<dbReference type="PANTHER" id="PTHR34948:SF2">
    <property type="entry name" value="TRIPHOSPHATE TUNNEL METALLOENZYME 3"/>
    <property type="match status" value="1"/>
</dbReference>
<dbReference type="SMART" id="SM01118">
    <property type="entry name" value="CYTH"/>
    <property type="match status" value="1"/>
</dbReference>
<organism evidence="2 3">
    <name type="scientific">Cardamine amara subsp. amara</name>
    <dbReference type="NCBI Taxonomy" id="228776"/>
    <lineage>
        <taxon>Eukaryota</taxon>
        <taxon>Viridiplantae</taxon>
        <taxon>Streptophyta</taxon>
        <taxon>Embryophyta</taxon>
        <taxon>Tracheophyta</taxon>
        <taxon>Spermatophyta</taxon>
        <taxon>Magnoliopsida</taxon>
        <taxon>eudicotyledons</taxon>
        <taxon>Gunneridae</taxon>
        <taxon>Pentapetalae</taxon>
        <taxon>rosids</taxon>
        <taxon>malvids</taxon>
        <taxon>Brassicales</taxon>
        <taxon>Brassicaceae</taxon>
        <taxon>Cardamineae</taxon>
        <taxon>Cardamine</taxon>
    </lineage>
</organism>
<proteinExistence type="predicted"/>
<dbReference type="Pfam" id="PF01928">
    <property type="entry name" value="CYTH"/>
    <property type="match status" value="1"/>
</dbReference>
<name>A0ABD1C2V1_CARAN</name>
<dbReference type="GO" id="GO:0016462">
    <property type="term" value="F:pyrophosphatase activity"/>
    <property type="evidence" value="ECO:0007669"/>
    <property type="project" value="UniProtKB-ARBA"/>
</dbReference>
<dbReference type="Gene3D" id="2.40.320.10">
    <property type="entry name" value="Hypothetical Protein Pfu-838710-001"/>
    <property type="match status" value="1"/>
</dbReference>
<dbReference type="EMBL" id="JBANAX010000064">
    <property type="protein sequence ID" value="KAL1223806.1"/>
    <property type="molecule type" value="Genomic_DNA"/>
</dbReference>
<dbReference type="PROSITE" id="PS51707">
    <property type="entry name" value="CYTH"/>
    <property type="match status" value="1"/>
</dbReference>
<dbReference type="CDD" id="cd07374">
    <property type="entry name" value="CYTH-like_Pase"/>
    <property type="match status" value="1"/>
</dbReference>
<sequence>MEVEVKLRLLTSTAHLRLTTLLTQFHLKTVHQRNIFFDTPKNDLSLRRAVLRLRFLQNAAVSAANPSPPRCIISLKAKPTLSNGISRVEEDEEEIDYEIGKECVDSPSKLSAVGSRVLKRVKEEYGFQDFLDFVCLGGFENIRNVYEWRGVKLEVDETKYAFGKCYEIECETEEPERVKTMIEEFLTVNKIEFSNSDMTKFGVFRSGKLP</sequence>
<dbReference type="InterPro" id="IPR033469">
    <property type="entry name" value="CYTH-like_dom_sf"/>
</dbReference>
<dbReference type="SUPFAM" id="SSF55154">
    <property type="entry name" value="CYTH-like phosphatases"/>
    <property type="match status" value="1"/>
</dbReference>
<dbReference type="InterPro" id="IPR023577">
    <property type="entry name" value="CYTH_domain"/>
</dbReference>
<dbReference type="AlphaFoldDB" id="A0ABD1C2V1"/>
<dbReference type="PANTHER" id="PTHR34948">
    <property type="entry name" value="OS08G0299200 PROTEIN"/>
    <property type="match status" value="1"/>
</dbReference>
<reference evidence="2 3" key="1">
    <citation type="submission" date="2024-04" db="EMBL/GenBank/DDBJ databases">
        <title>Genome assembly C_amara_ONT_v2.</title>
        <authorList>
            <person name="Yant L."/>
            <person name="Moore C."/>
            <person name="Slenker M."/>
        </authorList>
    </citation>
    <scope>NUCLEOTIDE SEQUENCE [LARGE SCALE GENOMIC DNA]</scope>
    <source>
        <tissue evidence="2">Leaf</tissue>
    </source>
</reference>
<comment type="caution">
    <text evidence="2">The sequence shown here is derived from an EMBL/GenBank/DDBJ whole genome shotgun (WGS) entry which is preliminary data.</text>
</comment>
<evidence type="ECO:0000259" key="1">
    <source>
        <dbReference type="PROSITE" id="PS51707"/>
    </source>
</evidence>
<evidence type="ECO:0000313" key="3">
    <source>
        <dbReference type="Proteomes" id="UP001558713"/>
    </source>
</evidence>
<dbReference type="Proteomes" id="UP001558713">
    <property type="component" value="Unassembled WGS sequence"/>
</dbReference>
<feature type="domain" description="CYTH" evidence="1">
    <location>
        <begin position="1"/>
        <end position="208"/>
    </location>
</feature>
<keyword evidence="3" id="KW-1185">Reference proteome</keyword>
<evidence type="ECO:0000313" key="2">
    <source>
        <dbReference type="EMBL" id="KAL1223806.1"/>
    </source>
</evidence>
<gene>
    <name evidence="2" type="ORF">V5N11_006602</name>
</gene>
<protein>
    <submittedName>
        <fullName evidence="2">Triphosphate tunnel metalloenzyme 3</fullName>
    </submittedName>
</protein>
<accession>A0ABD1C2V1</accession>